<dbReference type="SUPFAM" id="SSF56935">
    <property type="entry name" value="Porins"/>
    <property type="match status" value="1"/>
</dbReference>
<keyword evidence="2" id="KW-1185">Reference proteome</keyword>
<dbReference type="EMBL" id="BMQX01000037">
    <property type="protein sequence ID" value="GGQ33075.1"/>
    <property type="molecule type" value="Genomic_DNA"/>
</dbReference>
<sequence length="422" mass="47423">MTVIDRLIFRCICLSVLTVHSSAQSMAWSEVEHHVSGVVDTRIGYADSSDSYLSGGLGKFSANNGSQIALSQLGLSYHTLWGDAWSSRIIANAYVDGINNGLGLTEALVRYRDIPSESGIRLDVEFGLMYPKISLENVATAWASPYSLTYSTMNSWLAEEVRHIGLSTTIESLGQYRQSAHDFSLTAEAFMFNDTTGAILAWHGWTQTSRQTLLQETLPITTIPAMQPDGMLAEQAANSDPFTELDDRIGAHVVAKWTWRNKGSVQAGYYDNNANTLIVKQGQYVWLTQFGHVGAKWLLPYGVSFTSQYMQGSTLMTNTDGLPVVDNDFHSGYVMVSKRWLQHRVSLRVEDFSVTDNDETPEDDNNEDGQSLTVAYQYQLDKPWFIQLEYNVIDSTRPARKYLNQSIDLVEQQWQVSSRYFF</sequence>
<evidence type="ECO:0008006" key="3">
    <source>
        <dbReference type="Google" id="ProtNLM"/>
    </source>
</evidence>
<evidence type="ECO:0000313" key="2">
    <source>
        <dbReference type="Proteomes" id="UP000619118"/>
    </source>
</evidence>
<dbReference type="RefSeq" id="WP_229785962.1">
    <property type="nucleotide sequence ID" value="NZ_BMQX01000037.1"/>
</dbReference>
<proteinExistence type="predicted"/>
<evidence type="ECO:0000313" key="1">
    <source>
        <dbReference type="EMBL" id="GGQ33075.1"/>
    </source>
</evidence>
<name>A0ABQ2RKQ4_9GAMM</name>
<reference evidence="2" key="1">
    <citation type="journal article" date="2019" name="Int. J. Syst. Evol. Microbiol.">
        <title>The Global Catalogue of Microorganisms (GCM) 10K type strain sequencing project: providing services to taxonomists for standard genome sequencing and annotation.</title>
        <authorList>
            <consortium name="The Broad Institute Genomics Platform"/>
            <consortium name="The Broad Institute Genome Sequencing Center for Infectious Disease"/>
            <person name="Wu L."/>
            <person name="Ma J."/>
        </authorList>
    </citation>
    <scope>NUCLEOTIDE SEQUENCE [LARGE SCALE GENOMIC DNA]</scope>
    <source>
        <strain evidence="2">JCM 32306</strain>
    </source>
</reference>
<accession>A0ABQ2RKQ4</accession>
<protein>
    <recommendedName>
        <fullName evidence="3">Porin</fullName>
    </recommendedName>
</protein>
<comment type="caution">
    <text evidence="1">The sequence shown here is derived from an EMBL/GenBank/DDBJ whole genome shotgun (WGS) entry which is preliminary data.</text>
</comment>
<gene>
    <name evidence="1" type="ORF">GCM10009411_35750</name>
</gene>
<dbReference type="Proteomes" id="UP000619118">
    <property type="component" value="Unassembled WGS sequence"/>
</dbReference>
<organism evidence="1 2">
    <name type="scientific">Shewanella litoralis</name>
    <dbReference type="NCBI Taxonomy" id="2282700"/>
    <lineage>
        <taxon>Bacteria</taxon>
        <taxon>Pseudomonadati</taxon>
        <taxon>Pseudomonadota</taxon>
        <taxon>Gammaproteobacteria</taxon>
        <taxon>Alteromonadales</taxon>
        <taxon>Shewanellaceae</taxon>
        <taxon>Shewanella</taxon>
    </lineage>
</organism>